<dbReference type="InterPro" id="IPR024598">
    <property type="entry name" value="SF3a60/Prp9_C"/>
</dbReference>
<evidence type="ECO:0000256" key="7">
    <source>
        <dbReference type="ARBA" id="ARBA00023242"/>
    </source>
</evidence>
<dbReference type="GO" id="GO:0005681">
    <property type="term" value="C:spliceosomal complex"/>
    <property type="evidence" value="ECO:0007669"/>
    <property type="project" value="InterPro"/>
</dbReference>
<organism evidence="10 11">
    <name type="scientific">Hirsutella minnesotensis 3608</name>
    <dbReference type="NCBI Taxonomy" id="1043627"/>
    <lineage>
        <taxon>Eukaryota</taxon>
        <taxon>Fungi</taxon>
        <taxon>Dikarya</taxon>
        <taxon>Ascomycota</taxon>
        <taxon>Pezizomycotina</taxon>
        <taxon>Sordariomycetes</taxon>
        <taxon>Hypocreomycetidae</taxon>
        <taxon>Hypocreales</taxon>
        <taxon>Ophiocordycipitaceae</taxon>
        <taxon>Hirsutella</taxon>
    </lineage>
</organism>
<dbReference type="SUPFAM" id="SSF57667">
    <property type="entry name" value="beta-beta-alpha zinc fingers"/>
    <property type="match status" value="1"/>
</dbReference>
<comment type="similarity">
    <text evidence="2">Belongs to the SF3A3 family.</text>
</comment>
<dbReference type="Proteomes" id="UP000054481">
    <property type="component" value="Unassembled WGS sequence"/>
</dbReference>
<name>A0A0F8A509_9HYPO</name>
<evidence type="ECO:0000256" key="6">
    <source>
        <dbReference type="ARBA" id="ARBA00022833"/>
    </source>
</evidence>
<dbReference type="PANTHER" id="PTHR12786:SF2">
    <property type="entry name" value="SPLICING FACTOR 3A SUBUNIT 3"/>
    <property type="match status" value="1"/>
</dbReference>
<accession>A0A0F8A509</accession>
<feature type="compositionally biased region" description="Basic and acidic residues" evidence="8">
    <location>
        <begin position="385"/>
        <end position="397"/>
    </location>
</feature>
<sequence>MLEHLEDIRSIEEDLERIQVAIANLYAEDAKHVSTRLLKHKILSKEHKHLTKVLETLKIRDRLKRDHMIAHLQEQHQQQNANLIQILERGEERRKKLAELEGCDPFAEFYKGLDKINEYHARYPNQQAENPENRYKPKDSDDPAGSMNTIVDAMFSGEEAYGRFFDLHQQHDAFLNLPGVKRLNYIQYLENFDSFVPGQGGLKRSDKINDQYFKYLADVEEYFVSFRQRTRPLEDNDKILSDFTDEFEKAWEKDEVEGWKPEGPAPGDATSPAVQETVWCEDCEKEFTNKNVYKGHLSGRKHKKAAEKRKQRQQEEGDGDKLTLDKPRISAKRVQEKAVARREYRIKKLVASLSVERSDTRVNVERRQGMTEREREQELENLHDMMEPPKAGAKEADKDGEDGEEKIYNPLKLPLAWDGKPIPYWLYRLHGLGVEFHCEICGNFVYMGRRAFDKHFGEPRHIYGLKCLGITSVALFRDITKIEEALKLWNKMQQDQKKSKIDEGSIVQMEDGEGNVMPEKVYHDLQKQGLL</sequence>
<dbReference type="PANTHER" id="PTHR12786">
    <property type="entry name" value="SPLICING FACTOR SF3A-RELATED"/>
    <property type="match status" value="1"/>
</dbReference>
<keyword evidence="4" id="KW-0479">Metal-binding</keyword>
<dbReference type="InterPro" id="IPR036236">
    <property type="entry name" value="Znf_C2H2_sf"/>
</dbReference>
<feature type="region of interest" description="Disordered" evidence="8">
    <location>
        <begin position="123"/>
        <end position="144"/>
    </location>
</feature>
<keyword evidence="11" id="KW-1185">Reference proteome</keyword>
<evidence type="ECO:0000259" key="9">
    <source>
        <dbReference type="PROSITE" id="PS50171"/>
    </source>
</evidence>
<feature type="compositionally biased region" description="Basic and acidic residues" evidence="8">
    <location>
        <begin position="312"/>
        <end position="329"/>
    </location>
</feature>
<dbReference type="Pfam" id="PF16837">
    <property type="entry name" value="SF3A3"/>
    <property type="match status" value="1"/>
</dbReference>
<dbReference type="AlphaFoldDB" id="A0A0F8A509"/>
<keyword evidence="6" id="KW-0862">Zinc</keyword>
<dbReference type="Gene3D" id="3.30.160.60">
    <property type="entry name" value="Classic Zinc Finger"/>
    <property type="match status" value="1"/>
</dbReference>
<reference evidence="10 11" key="1">
    <citation type="journal article" date="2014" name="Genome Biol. Evol.">
        <title>Comparative genomics and transcriptomics analyses reveal divergent lifestyle features of nematode endoparasitic fungus Hirsutella minnesotensis.</title>
        <authorList>
            <person name="Lai Y."/>
            <person name="Liu K."/>
            <person name="Zhang X."/>
            <person name="Zhang X."/>
            <person name="Li K."/>
            <person name="Wang N."/>
            <person name="Shu C."/>
            <person name="Wu Y."/>
            <person name="Wang C."/>
            <person name="Bushley K.E."/>
            <person name="Xiang M."/>
            <person name="Liu X."/>
        </authorList>
    </citation>
    <scope>NUCLEOTIDE SEQUENCE [LARGE SCALE GENOMIC DNA]</scope>
    <source>
        <strain evidence="10 11">3608</strain>
    </source>
</reference>
<keyword evidence="5" id="KW-0863">Zinc-finger</keyword>
<dbReference type="Pfam" id="PF12874">
    <property type="entry name" value="zf-met"/>
    <property type="match status" value="1"/>
</dbReference>
<keyword evidence="7" id="KW-0539">Nucleus</keyword>
<evidence type="ECO:0000256" key="5">
    <source>
        <dbReference type="ARBA" id="ARBA00022771"/>
    </source>
</evidence>
<dbReference type="EMBL" id="KQ030525">
    <property type="protein sequence ID" value="KJZ74509.1"/>
    <property type="molecule type" value="Genomic_DNA"/>
</dbReference>
<gene>
    <name evidence="10" type="ORF">HIM_06105</name>
</gene>
<dbReference type="GO" id="GO:0000398">
    <property type="term" value="P:mRNA splicing, via spliceosome"/>
    <property type="evidence" value="ECO:0007669"/>
    <property type="project" value="InterPro"/>
</dbReference>
<dbReference type="InterPro" id="IPR051421">
    <property type="entry name" value="RNA_Proc_DNA_Dmg_Regulator"/>
</dbReference>
<feature type="domain" description="Matrin-type" evidence="9">
    <location>
        <begin position="436"/>
        <end position="467"/>
    </location>
</feature>
<dbReference type="Pfam" id="PF12108">
    <property type="entry name" value="SF3a60_bindingd"/>
    <property type="match status" value="1"/>
</dbReference>
<dbReference type="InterPro" id="IPR000690">
    <property type="entry name" value="Matrin/U1-C_Znf_C2H2"/>
</dbReference>
<feature type="region of interest" description="Disordered" evidence="8">
    <location>
        <begin position="385"/>
        <end position="404"/>
    </location>
</feature>
<evidence type="ECO:0000256" key="1">
    <source>
        <dbReference type="ARBA" id="ARBA00004123"/>
    </source>
</evidence>
<dbReference type="InterPro" id="IPR031774">
    <property type="entry name" value="SF3A3_dom"/>
</dbReference>
<evidence type="ECO:0000256" key="4">
    <source>
        <dbReference type="ARBA" id="ARBA00022723"/>
    </source>
</evidence>
<dbReference type="GO" id="GO:0008270">
    <property type="term" value="F:zinc ion binding"/>
    <property type="evidence" value="ECO:0007669"/>
    <property type="project" value="UniProtKB-KW"/>
</dbReference>
<feature type="region of interest" description="Disordered" evidence="8">
    <location>
        <begin position="294"/>
        <end position="329"/>
    </location>
</feature>
<evidence type="ECO:0000256" key="3">
    <source>
        <dbReference type="ARBA" id="ARBA00022553"/>
    </source>
</evidence>
<dbReference type="GO" id="GO:0003723">
    <property type="term" value="F:RNA binding"/>
    <property type="evidence" value="ECO:0007669"/>
    <property type="project" value="InterPro"/>
</dbReference>
<comment type="subcellular location">
    <subcellularLocation>
        <location evidence="1">Nucleus</location>
    </subcellularLocation>
</comment>
<dbReference type="GO" id="GO:0005686">
    <property type="term" value="C:U2 snRNP"/>
    <property type="evidence" value="ECO:0007669"/>
    <property type="project" value="EnsemblFungi"/>
</dbReference>
<dbReference type="Pfam" id="PF11931">
    <property type="entry name" value="SF3a60_Prp9_C"/>
    <property type="match status" value="1"/>
</dbReference>
<evidence type="ECO:0000256" key="8">
    <source>
        <dbReference type="SAM" id="MobiDB-lite"/>
    </source>
</evidence>
<dbReference type="PROSITE" id="PS00028">
    <property type="entry name" value="ZINC_FINGER_C2H2_1"/>
    <property type="match status" value="1"/>
</dbReference>
<evidence type="ECO:0000256" key="2">
    <source>
        <dbReference type="ARBA" id="ARBA00008776"/>
    </source>
</evidence>
<dbReference type="PROSITE" id="PS50171">
    <property type="entry name" value="ZF_MATRIN"/>
    <property type="match status" value="1"/>
</dbReference>
<dbReference type="InterPro" id="IPR021966">
    <property type="entry name" value="SF3a60_bindingd"/>
</dbReference>
<evidence type="ECO:0000313" key="10">
    <source>
        <dbReference type="EMBL" id="KJZ74509.1"/>
    </source>
</evidence>
<feature type="compositionally biased region" description="Basic residues" evidence="8">
    <location>
        <begin position="297"/>
        <end position="311"/>
    </location>
</feature>
<dbReference type="OrthoDB" id="2160351at2759"/>
<protein>
    <recommendedName>
        <fullName evidence="9">Matrin-type domain-containing protein</fullName>
    </recommendedName>
</protein>
<evidence type="ECO:0000313" key="11">
    <source>
        <dbReference type="Proteomes" id="UP000054481"/>
    </source>
</evidence>
<proteinExistence type="inferred from homology"/>
<dbReference type="InterPro" id="IPR013087">
    <property type="entry name" value="Znf_C2H2_type"/>
</dbReference>
<feature type="compositionally biased region" description="Basic and acidic residues" evidence="8">
    <location>
        <begin position="131"/>
        <end position="141"/>
    </location>
</feature>
<keyword evidence="3" id="KW-0597">Phosphoprotein</keyword>